<accession>A0A482JSK7</accession>
<feature type="chain" id="PRO_5019764080" evidence="1">
    <location>
        <begin position="16"/>
        <end position="62"/>
    </location>
</feature>
<evidence type="ECO:0000256" key="1">
    <source>
        <dbReference type="SAM" id="SignalP"/>
    </source>
</evidence>
<sequence length="62" mass="6891">MKVLIILLALIVAEATLPGCTHDLKKDCHCENGPCPEGQVCIRGRGDRPNRCQMEIKVINIY</sequence>
<dbReference type="AlphaFoldDB" id="A0A482JSK7"/>
<reference evidence="2" key="1">
    <citation type="submission" date="2018-07" db="EMBL/GenBank/DDBJ databases">
        <title>Hirudin and decorsins of the north american medicinal leech Macrobdella decora: gene structure reveals homology to hirudins and hirudin-like factors of eurasian medicinal leeches.</title>
        <authorList>
            <person name="Mueller C.H."/>
        </authorList>
    </citation>
    <scope>NUCLEOTIDE SEQUENCE</scope>
</reference>
<organism evidence="2">
    <name type="scientific">Macrobdella decora</name>
    <name type="common">North American leech</name>
    <dbReference type="NCBI Taxonomy" id="6405"/>
    <lineage>
        <taxon>Eukaryota</taxon>
        <taxon>Metazoa</taxon>
        <taxon>Spiralia</taxon>
        <taxon>Lophotrochozoa</taxon>
        <taxon>Annelida</taxon>
        <taxon>Clitellata</taxon>
        <taxon>Hirudinea</taxon>
        <taxon>Hirudinida</taxon>
        <taxon>Hirudiniformes</taxon>
        <taxon>Hirudinidae</taxon>
        <taxon>Macrobdella</taxon>
    </lineage>
</organism>
<keyword evidence="1" id="KW-0732">Signal</keyword>
<proteinExistence type="predicted"/>
<evidence type="ECO:0000313" key="2">
    <source>
        <dbReference type="EMBL" id="QBP37039.1"/>
    </source>
</evidence>
<dbReference type="EMBL" id="MH672568">
    <property type="protein sequence ID" value="QBP37039.1"/>
    <property type="molecule type" value="Genomic_DNA"/>
</dbReference>
<name>A0A482JSK7_MACDE</name>
<feature type="signal peptide" evidence="1">
    <location>
        <begin position="1"/>
        <end position="15"/>
    </location>
</feature>
<protein>
    <submittedName>
        <fullName evidence="2">Decorsin variant 4</fullName>
    </submittedName>
</protein>